<organism evidence="1 2">
    <name type="scientific">Brevundimonas diminuta</name>
    <name type="common">Pseudomonas diminuta</name>
    <dbReference type="NCBI Taxonomy" id="293"/>
    <lineage>
        <taxon>Bacteria</taxon>
        <taxon>Pseudomonadati</taxon>
        <taxon>Pseudomonadota</taxon>
        <taxon>Alphaproteobacteria</taxon>
        <taxon>Caulobacterales</taxon>
        <taxon>Caulobacteraceae</taxon>
        <taxon>Brevundimonas</taxon>
    </lineage>
</organism>
<protein>
    <recommendedName>
        <fullName evidence="3">Coat protein</fullName>
    </recommendedName>
</protein>
<dbReference type="EMBL" id="UAQM01000011">
    <property type="protein sequence ID" value="SPU44242.1"/>
    <property type="molecule type" value="Genomic_DNA"/>
</dbReference>
<evidence type="ECO:0000313" key="1">
    <source>
        <dbReference type="EMBL" id="SPU44242.1"/>
    </source>
</evidence>
<dbReference type="AlphaFoldDB" id="A0A2X1AUJ7"/>
<dbReference type="Proteomes" id="UP000250358">
    <property type="component" value="Unassembled WGS sequence"/>
</dbReference>
<evidence type="ECO:0008006" key="3">
    <source>
        <dbReference type="Google" id="ProtNLM"/>
    </source>
</evidence>
<accession>A0A2X1AUJ7</accession>
<gene>
    <name evidence="1" type="ORF">NCTC11165_01644</name>
</gene>
<dbReference type="Pfam" id="PF19774">
    <property type="entry name" value="DUF6260"/>
    <property type="match status" value="1"/>
</dbReference>
<dbReference type="RefSeq" id="WP_128115637.1">
    <property type="nucleotide sequence ID" value="NZ_UAQM01000011.1"/>
</dbReference>
<name>A0A2X1AUJ7_BREDI</name>
<proteinExistence type="predicted"/>
<evidence type="ECO:0000313" key="2">
    <source>
        <dbReference type="Proteomes" id="UP000250358"/>
    </source>
</evidence>
<dbReference type="InterPro" id="IPR046227">
    <property type="entry name" value="DUF6260"/>
</dbReference>
<sequence length="355" mass="39320">MRYFDEQLVANSRPHQQWWGELSVAREHFHRVEDQHASLYGEMAGVTNASAVLPRDAWLELDTITTRVMRDDGGQPFMRDLMALAKPVNIGTMAHLTRVASDTNNPVNRSLSGQVPVAMDKTVYDYRGTVVPIFSDGYGREWREWNTLQSANFDALADDQEGALDKINRDMADYILDGDANIKFQGYTAYGLRNSALTKLINLGSAAGGANIDLTTATPDELEAFFVGPFGAMLDANLITEAVNLYISPEIARAWDRSYSSAEGFKQGTVREFVARNRRIAKIEVTHKLSGNQFFGFVPNARFVRPLVGMAVNTTAITRLNPTDNYQFLVMGALGIEVRGDYNGKSGVFASTVIN</sequence>
<reference evidence="1 2" key="1">
    <citation type="submission" date="2018-06" db="EMBL/GenBank/DDBJ databases">
        <authorList>
            <consortium name="Pathogen Informatics"/>
            <person name="Doyle S."/>
        </authorList>
    </citation>
    <scope>NUCLEOTIDE SEQUENCE [LARGE SCALE GENOMIC DNA]</scope>
    <source>
        <strain evidence="1 2">NCTC11165</strain>
    </source>
</reference>